<dbReference type="PANTHER" id="PTHR30055:SF234">
    <property type="entry name" value="HTH-TYPE TRANSCRIPTIONAL REGULATOR BETI"/>
    <property type="match status" value="1"/>
</dbReference>
<keyword evidence="1" id="KW-0805">Transcription regulation</keyword>
<dbReference type="Gene3D" id="1.10.10.60">
    <property type="entry name" value="Homeodomain-like"/>
    <property type="match status" value="1"/>
</dbReference>
<feature type="DNA-binding region" description="H-T-H motif" evidence="4">
    <location>
        <begin position="33"/>
        <end position="52"/>
    </location>
</feature>
<evidence type="ECO:0000256" key="3">
    <source>
        <dbReference type="ARBA" id="ARBA00023163"/>
    </source>
</evidence>
<reference evidence="6 7" key="1">
    <citation type="submission" date="2017-04" db="EMBL/GenBank/DDBJ databases">
        <authorList>
            <person name="Afonso C.L."/>
            <person name="Miller P.J."/>
            <person name="Scott M.A."/>
            <person name="Spackman E."/>
            <person name="Goraichik I."/>
            <person name="Dimitrov K.M."/>
            <person name="Suarez D.L."/>
            <person name="Swayne D.E."/>
        </authorList>
    </citation>
    <scope>NUCLEOTIDE SEQUENCE [LARGE SCALE GENOMIC DNA]</scope>
    <source>
        <strain evidence="6 7">DSM 43828</strain>
    </source>
</reference>
<dbReference type="InterPro" id="IPR001647">
    <property type="entry name" value="HTH_TetR"/>
</dbReference>
<dbReference type="Gene3D" id="1.10.357.10">
    <property type="entry name" value="Tetracycline Repressor, domain 2"/>
    <property type="match status" value="1"/>
</dbReference>
<evidence type="ECO:0000313" key="7">
    <source>
        <dbReference type="Proteomes" id="UP000192674"/>
    </source>
</evidence>
<dbReference type="InterPro" id="IPR050109">
    <property type="entry name" value="HTH-type_TetR-like_transc_reg"/>
</dbReference>
<dbReference type="SUPFAM" id="SSF46689">
    <property type="entry name" value="Homeodomain-like"/>
    <property type="match status" value="1"/>
</dbReference>
<keyword evidence="7" id="KW-1185">Reference proteome</keyword>
<evidence type="ECO:0000256" key="4">
    <source>
        <dbReference type="PROSITE-ProRule" id="PRU00335"/>
    </source>
</evidence>
<organism evidence="6 7">
    <name type="scientific">Kibdelosporangium aridum</name>
    <dbReference type="NCBI Taxonomy" id="2030"/>
    <lineage>
        <taxon>Bacteria</taxon>
        <taxon>Bacillati</taxon>
        <taxon>Actinomycetota</taxon>
        <taxon>Actinomycetes</taxon>
        <taxon>Pseudonocardiales</taxon>
        <taxon>Pseudonocardiaceae</taxon>
        <taxon>Kibdelosporangium</taxon>
    </lineage>
</organism>
<dbReference type="OrthoDB" id="3296001at2"/>
<dbReference type="GO" id="GO:0003700">
    <property type="term" value="F:DNA-binding transcription factor activity"/>
    <property type="evidence" value="ECO:0007669"/>
    <property type="project" value="TreeGrafter"/>
</dbReference>
<dbReference type="AlphaFoldDB" id="A0A1W2AEM1"/>
<evidence type="ECO:0000256" key="2">
    <source>
        <dbReference type="ARBA" id="ARBA00023125"/>
    </source>
</evidence>
<gene>
    <name evidence="6" type="ORF">SAMN05661093_00739</name>
</gene>
<dbReference type="RefSeq" id="WP_084424563.1">
    <property type="nucleotide sequence ID" value="NZ_FWXV01000001.1"/>
</dbReference>
<dbReference type="Proteomes" id="UP000192674">
    <property type="component" value="Unassembled WGS sequence"/>
</dbReference>
<evidence type="ECO:0000256" key="1">
    <source>
        <dbReference type="ARBA" id="ARBA00023015"/>
    </source>
</evidence>
<proteinExistence type="predicted"/>
<dbReference type="GO" id="GO:0000976">
    <property type="term" value="F:transcription cis-regulatory region binding"/>
    <property type="evidence" value="ECO:0007669"/>
    <property type="project" value="TreeGrafter"/>
</dbReference>
<keyword evidence="3" id="KW-0804">Transcription</keyword>
<evidence type="ECO:0000259" key="5">
    <source>
        <dbReference type="PROSITE" id="PS50977"/>
    </source>
</evidence>
<dbReference type="PROSITE" id="PS50977">
    <property type="entry name" value="HTH_TETR_2"/>
    <property type="match status" value="1"/>
</dbReference>
<accession>A0A1W2AEM1</accession>
<dbReference type="InterPro" id="IPR009057">
    <property type="entry name" value="Homeodomain-like_sf"/>
</dbReference>
<protein>
    <submittedName>
        <fullName evidence="6">Transcriptional regulator, TetR family</fullName>
    </submittedName>
</protein>
<sequence length="203" mass="21962">MDSRRERKKQQTRRLISEAALKLFAEQGYEQTTVAQIAAAADVATKTFFNHFPSKEDVFFTDNIHYGSKIPIEVIATRGPDETIPDLLARAYEAAIGTYLSDGPGLDDPDMVAAYMSLIRSVPALQAKALHKAHEVQREVATALLAAYPDELDPISAAALVGSVAGAAQAASLAALERGEGQEKMWEAMRRAIDIALHGLPKS</sequence>
<keyword evidence="2 4" id="KW-0238">DNA-binding</keyword>
<dbReference type="PRINTS" id="PR00455">
    <property type="entry name" value="HTHTETR"/>
</dbReference>
<dbReference type="Pfam" id="PF00440">
    <property type="entry name" value="TetR_N"/>
    <property type="match status" value="1"/>
</dbReference>
<evidence type="ECO:0000313" key="6">
    <source>
        <dbReference type="EMBL" id="SMC58932.1"/>
    </source>
</evidence>
<feature type="domain" description="HTH tetR-type" evidence="5">
    <location>
        <begin position="10"/>
        <end position="70"/>
    </location>
</feature>
<name>A0A1W2AEM1_KIBAR</name>
<dbReference type="PANTHER" id="PTHR30055">
    <property type="entry name" value="HTH-TYPE TRANSCRIPTIONAL REGULATOR RUTR"/>
    <property type="match status" value="1"/>
</dbReference>
<dbReference type="EMBL" id="FWXV01000001">
    <property type="protein sequence ID" value="SMC58932.1"/>
    <property type="molecule type" value="Genomic_DNA"/>
</dbReference>